<dbReference type="EMBL" id="CP061038">
    <property type="protein sequence ID" value="QNQ08324.1"/>
    <property type="molecule type" value="Genomic_DNA"/>
</dbReference>
<dbReference type="Pfam" id="PF01810">
    <property type="entry name" value="LysE"/>
    <property type="match status" value="1"/>
</dbReference>
<dbReference type="RefSeq" id="WP_187760652.1">
    <property type="nucleotide sequence ID" value="NZ_CP061038.1"/>
</dbReference>
<feature type="transmembrane region" description="Helical" evidence="6">
    <location>
        <begin position="116"/>
        <end position="137"/>
    </location>
</feature>
<keyword evidence="5 6" id="KW-0472">Membrane</keyword>
<reference evidence="7 8" key="1">
    <citation type="submission" date="2020-09" db="EMBL/GenBank/DDBJ databases">
        <title>Sphingomonas sp., a new species isolated from pork steak.</title>
        <authorList>
            <person name="Heidler von Heilborn D."/>
        </authorList>
    </citation>
    <scope>NUCLEOTIDE SEQUENCE [LARGE SCALE GENOMIC DNA]</scope>
    <source>
        <strain evidence="8">S8-3T</strain>
    </source>
</reference>
<evidence type="ECO:0000256" key="5">
    <source>
        <dbReference type="ARBA" id="ARBA00023136"/>
    </source>
</evidence>
<proteinExistence type="predicted"/>
<keyword evidence="3 6" id="KW-0812">Transmembrane</keyword>
<evidence type="ECO:0000256" key="1">
    <source>
        <dbReference type="ARBA" id="ARBA00004651"/>
    </source>
</evidence>
<gene>
    <name evidence="7" type="ORF">H3Z74_16410</name>
</gene>
<evidence type="ECO:0000256" key="2">
    <source>
        <dbReference type="ARBA" id="ARBA00022475"/>
    </source>
</evidence>
<dbReference type="GO" id="GO:0015171">
    <property type="term" value="F:amino acid transmembrane transporter activity"/>
    <property type="evidence" value="ECO:0007669"/>
    <property type="project" value="TreeGrafter"/>
</dbReference>
<feature type="transmembrane region" description="Helical" evidence="6">
    <location>
        <begin position="149"/>
        <end position="177"/>
    </location>
</feature>
<keyword evidence="8" id="KW-1185">Reference proteome</keyword>
<feature type="transmembrane region" description="Helical" evidence="6">
    <location>
        <begin position="41"/>
        <end position="65"/>
    </location>
</feature>
<dbReference type="Proteomes" id="UP000516148">
    <property type="component" value="Chromosome"/>
</dbReference>
<evidence type="ECO:0000256" key="3">
    <source>
        <dbReference type="ARBA" id="ARBA00022692"/>
    </source>
</evidence>
<dbReference type="PANTHER" id="PTHR30086">
    <property type="entry name" value="ARGININE EXPORTER PROTEIN ARGO"/>
    <property type="match status" value="1"/>
</dbReference>
<dbReference type="PIRSF" id="PIRSF006324">
    <property type="entry name" value="LeuE"/>
    <property type="match status" value="1"/>
</dbReference>
<keyword evidence="4 6" id="KW-1133">Transmembrane helix</keyword>
<evidence type="ECO:0000313" key="7">
    <source>
        <dbReference type="EMBL" id="QNQ08324.1"/>
    </source>
</evidence>
<dbReference type="InterPro" id="IPR001123">
    <property type="entry name" value="LeuE-type"/>
</dbReference>
<name>A0A7H0LF71_9SPHN</name>
<dbReference type="GO" id="GO:0005886">
    <property type="term" value="C:plasma membrane"/>
    <property type="evidence" value="ECO:0007669"/>
    <property type="project" value="UniProtKB-SubCell"/>
</dbReference>
<feature type="transmembrane region" description="Helical" evidence="6">
    <location>
        <begin position="6"/>
        <end position="29"/>
    </location>
</feature>
<evidence type="ECO:0000313" key="8">
    <source>
        <dbReference type="Proteomes" id="UP000516148"/>
    </source>
</evidence>
<comment type="subcellular location">
    <subcellularLocation>
        <location evidence="1">Cell membrane</location>
        <topology evidence="1">Multi-pass membrane protein</topology>
    </subcellularLocation>
</comment>
<protein>
    <submittedName>
        <fullName evidence="7">LysE family translocator</fullName>
    </submittedName>
</protein>
<dbReference type="KEGG" id="spap:H3Z74_16410"/>
<keyword evidence="2" id="KW-1003">Cell membrane</keyword>
<dbReference type="AlphaFoldDB" id="A0A7H0LF71"/>
<evidence type="ECO:0000256" key="6">
    <source>
        <dbReference type="SAM" id="Phobius"/>
    </source>
</evidence>
<dbReference type="PANTHER" id="PTHR30086:SF20">
    <property type="entry name" value="ARGININE EXPORTER PROTEIN ARGO-RELATED"/>
    <property type="match status" value="1"/>
</dbReference>
<evidence type="ECO:0000256" key="4">
    <source>
        <dbReference type="ARBA" id="ARBA00022989"/>
    </source>
</evidence>
<accession>A0A7H0LF71</accession>
<organism evidence="7 8">
    <name type="scientific">Sphingomonas alpina</name>
    <dbReference type="NCBI Taxonomy" id="653931"/>
    <lineage>
        <taxon>Bacteria</taxon>
        <taxon>Pseudomonadati</taxon>
        <taxon>Pseudomonadota</taxon>
        <taxon>Alphaproteobacteria</taxon>
        <taxon>Sphingomonadales</taxon>
        <taxon>Sphingomonadaceae</taxon>
        <taxon>Sphingomonas</taxon>
    </lineage>
</organism>
<sequence>MTVVQSLIAFVVAATLLSITPGVDTAMVLRTATGSGARRGLLAAAGIGLGCLVWGSAVAVGLGALLAASEIAFTALKWAGAAYLMWMGIRLIRSPRQSIDLDAVGGVQRADRPAQVFVRGFLTNILNPKVGVFYITFLPQFVPAGANVALFSFLLSLIHVVIGTAWLGILIAATVPLTRTLSRPAVVRSIDRLTGGVFIAFGIKLALARR</sequence>